<gene>
    <name evidence="1" type="ORF">N7493_001362</name>
</gene>
<dbReference type="AlphaFoldDB" id="A0AAD6HUL7"/>
<dbReference type="PANTHER" id="PTHR35394:SF5">
    <property type="entry name" value="DUF3176 DOMAIN-CONTAINING PROTEIN"/>
    <property type="match status" value="1"/>
</dbReference>
<dbReference type="PANTHER" id="PTHR35394">
    <property type="entry name" value="DUF3176 DOMAIN-CONTAINING PROTEIN"/>
    <property type="match status" value="1"/>
</dbReference>
<name>A0AAD6HUL7_9EURO</name>
<keyword evidence="2" id="KW-1185">Reference proteome</keyword>
<dbReference type="EMBL" id="JAQJAN010000002">
    <property type="protein sequence ID" value="KAJ5738207.1"/>
    <property type="molecule type" value="Genomic_DNA"/>
</dbReference>
<organism evidence="1 2">
    <name type="scientific">Penicillium malachiteum</name>
    <dbReference type="NCBI Taxonomy" id="1324776"/>
    <lineage>
        <taxon>Eukaryota</taxon>
        <taxon>Fungi</taxon>
        <taxon>Dikarya</taxon>
        <taxon>Ascomycota</taxon>
        <taxon>Pezizomycotina</taxon>
        <taxon>Eurotiomycetes</taxon>
        <taxon>Eurotiomycetidae</taxon>
        <taxon>Eurotiales</taxon>
        <taxon>Aspergillaceae</taxon>
        <taxon>Penicillium</taxon>
    </lineage>
</organism>
<proteinExistence type="predicted"/>
<evidence type="ECO:0000313" key="1">
    <source>
        <dbReference type="EMBL" id="KAJ5738207.1"/>
    </source>
</evidence>
<accession>A0AAD6HUL7</accession>
<dbReference type="Proteomes" id="UP001215712">
    <property type="component" value="Unassembled WGS sequence"/>
</dbReference>
<reference evidence="1" key="1">
    <citation type="journal article" date="2023" name="IMA Fungus">
        <title>Comparative genomic study of the Penicillium genus elucidates a diverse pangenome and 15 lateral gene transfer events.</title>
        <authorList>
            <person name="Petersen C."/>
            <person name="Sorensen T."/>
            <person name="Nielsen M.R."/>
            <person name="Sondergaard T.E."/>
            <person name="Sorensen J.L."/>
            <person name="Fitzpatrick D.A."/>
            <person name="Frisvad J.C."/>
            <person name="Nielsen K.L."/>
        </authorList>
    </citation>
    <scope>NUCLEOTIDE SEQUENCE</scope>
    <source>
        <strain evidence="1">IBT 17514</strain>
    </source>
</reference>
<comment type="caution">
    <text evidence="1">The sequence shown here is derived from an EMBL/GenBank/DDBJ whole genome shotgun (WGS) entry which is preliminary data.</text>
</comment>
<protein>
    <submittedName>
        <fullName evidence="1">Uncharacterized protein</fullName>
    </submittedName>
</protein>
<reference evidence="1" key="2">
    <citation type="submission" date="2023-01" db="EMBL/GenBank/DDBJ databases">
        <authorList>
            <person name="Petersen C."/>
        </authorList>
    </citation>
    <scope>NUCLEOTIDE SEQUENCE</scope>
    <source>
        <strain evidence="1">IBT 17514</strain>
    </source>
</reference>
<sequence length="181" mass="19908">MAILEGLAGSSTGLEPVCSTGDCEYPDFTSLGICSYCEDVTAKSTQVCSVTITEKLGNTSLPVDCSYTPPNGMKIEPQLTRSPWTSIANLSLIETENVLYSVSFYSAKYEDPALIYTTQNTTKWEKKPALTECSIKWCAKLYTNNYYESTSRRSLVVTKSQVLTASTDYTGDGYFTLVPNQ</sequence>
<evidence type="ECO:0000313" key="2">
    <source>
        <dbReference type="Proteomes" id="UP001215712"/>
    </source>
</evidence>